<organism evidence="2 3">
    <name type="scientific">Ramlibacter terrae</name>
    <dbReference type="NCBI Taxonomy" id="2732511"/>
    <lineage>
        <taxon>Bacteria</taxon>
        <taxon>Pseudomonadati</taxon>
        <taxon>Pseudomonadota</taxon>
        <taxon>Betaproteobacteria</taxon>
        <taxon>Burkholderiales</taxon>
        <taxon>Comamonadaceae</taxon>
        <taxon>Ramlibacter</taxon>
    </lineage>
</organism>
<evidence type="ECO:0000256" key="1">
    <source>
        <dbReference type="SAM" id="Phobius"/>
    </source>
</evidence>
<dbReference type="InterPro" id="IPR001623">
    <property type="entry name" value="DnaJ_domain"/>
</dbReference>
<dbReference type="EMBL" id="CP053418">
    <property type="protein sequence ID" value="QJW84196.1"/>
    <property type="molecule type" value="Genomic_DNA"/>
</dbReference>
<dbReference type="SUPFAM" id="SSF46565">
    <property type="entry name" value="Chaperone J-domain"/>
    <property type="match status" value="1"/>
</dbReference>
<protein>
    <submittedName>
        <fullName evidence="2">J domain-containing protein</fullName>
    </submittedName>
</protein>
<reference evidence="2 3" key="1">
    <citation type="submission" date="2020-05" db="EMBL/GenBank/DDBJ databases">
        <title>Ramlibacter rhizophilus sp. nov., isolated from rhizosphere soil of national flower Mugunghwa from South Korea.</title>
        <authorList>
            <person name="Zheng-Fei Y."/>
            <person name="Huan T."/>
        </authorList>
    </citation>
    <scope>NUCLEOTIDE SEQUENCE [LARGE SCALE GENOMIC DNA]</scope>
    <source>
        <strain evidence="2 3">H242</strain>
    </source>
</reference>
<accession>A0ABX6P5D2</accession>
<sequence length="237" mass="24788">MEETMKAPAVASATLHAELLAFARAPGRWPVQAREPALLFASVPAILAIAATAREQDAAVRAAALFFVRVALLYPDADAHAVFGYRPGDDLTDLKDRYRLLARLTHPDRAAAIGLQWPEGTAARINRASEVLGSPALPDAPAAPAAASAAPVALHARRAPRRRARKPAVSRFGARATCGVALAAAVIAGLLLDTPDGDHLVQAPLRTVVAAVAGVPVLSDMAPVRLHLSRELGQTGR</sequence>
<keyword evidence="1" id="KW-1133">Transmembrane helix</keyword>
<dbReference type="Proteomes" id="UP000500826">
    <property type="component" value="Chromosome"/>
</dbReference>
<feature type="transmembrane region" description="Helical" evidence="1">
    <location>
        <begin position="203"/>
        <end position="222"/>
    </location>
</feature>
<keyword evidence="3" id="KW-1185">Reference proteome</keyword>
<evidence type="ECO:0000313" key="3">
    <source>
        <dbReference type="Proteomes" id="UP000500826"/>
    </source>
</evidence>
<feature type="transmembrane region" description="Helical" evidence="1">
    <location>
        <begin position="172"/>
        <end position="191"/>
    </location>
</feature>
<keyword evidence="1" id="KW-0472">Membrane</keyword>
<gene>
    <name evidence="2" type="ORF">HK414_10960</name>
</gene>
<evidence type="ECO:0000313" key="2">
    <source>
        <dbReference type="EMBL" id="QJW84196.1"/>
    </source>
</evidence>
<keyword evidence="1" id="KW-0812">Transmembrane</keyword>
<dbReference type="Gene3D" id="1.10.287.110">
    <property type="entry name" value="DnaJ domain"/>
    <property type="match status" value="1"/>
</dbReference>
<name>A0ABX6P5D2_9BURK</name>
<dbReference type="CDD" id="cd06257">
    <property type="entry name" value="DnaJ"/>
    <property type="match status" value="1"/>
</dbReference>
<dbReference type="InterPro" id="IPR036869">
    <property type="entry name" value="J_dom_sf"/>
</dbReference>
<proteinExistence type="predicted"/>